<dbReference type="PANTHER" id="PTHR35350">
    <property type="entry name" value="HYPOTHETICAL LOC314168"/>
    <property type="match status" value="1"/>
</dbReference>
<dbReference type="EMBL" id="JAOPHQ010000873">
    <property type="protein sequence ID" value="KAK0153008.1"/>
    <property type="molecule type" value="Genomic_DNA"/>
</dbReference>
<protein>
    <submittedName>
        <fullName evidence="1">Uncharacterized protein</fullName>
    </submittedName>
</protein>
<dbReference type="InterPro" id="IPR040029">
    <property type="entry name" value="C14orf28-like"/>
</dbReference>
<keyword evidence="2" id="KW-1185">Reference proteome</keyword>
<organism evidence="1 2">
    <name type="scientific">Merluccius polli</name>
    <name type="common">Benguela hake</name>
    <name type="synonym">Merluccius cadenati</name>
    <dbReference type="NCBI Taxonomy" id="89951"/>
    <lineage>
        <taxon>Eukaryota</taxon>
        <taxon>Metazoa</taxon>
        <taxon>Chordata</taxon>
        <taxon>Craniata</taxon>
        <taxon>Vertebrata</taxon>
        <taxon>Euteleostomi</taxon>
        <taxon>Actinopterygii</taxon>
        <taxon>Neopterygii</taxon>
        <taxon>Teleostei</taxon>
        <taxon>Neoteleostei</taxon>
        <taxon>Acanthomorphata</taxon>
        <taxon>Zeiogadaria</taxon>
        <taxon>Gadariae</taxon>
        <taxon>Gadiformes</taxon>
        <taxon>Gadoidei</taxon>
        <taxon>Merlucciidae</taxon>
        <taxon>Merluccius</taxon>
    </lineage>
</organism>
<comment type="caution">
    <text evidence="1">The sequence shown here is derived from an EMBL/GenBank/DDBJ whole genome shotgun (WGS) entry which is preliminary data.</text>
</comment>
<proteinExistence type="predicted"/>
<sequence length="379" mass="44238">MESKFCVLNDPEDLQTLITNTENRLQFERSKTLFEEIRASINNNDEEDRSFWRPVLPWGGVYTIRAGRKAISCTPLYVKIHLKNTCTIDGFLMILYVILRDNQGFPRELGVFLGKQFVEHFLTLMDSCDYTTVKMLWIWYRMSKRQYRSAVRQAALEIDLFGNEHENFTKNLEDLMSTMQESLCTSWSCPTRFQELLKRTVIINPPHELPPRDPIQSAVDEFFCPKILLCTELGCDGLREFSQRGFCHGAPPFVILNMQQWRSEELSYVPYHLALSQHRETGWAPVPGRDKQELLLLPLLLLPLLHVLNHTKSTMPFRRYSLEGATLFNKEEHHYSAAFQIDGYWMHYDGLRSDNLILLHKPPELLLLSSLVYTRASDK</sequence>
<gene>
    <name evidence="1" type="ORF">N1851_005307</name>
</gene>
<evidence type="ECO:0000313" key="2">
    <source>
        <dbReference type="Proteomes" id="UP001174136"/>
    </source>
</evidence>
<accession>A0AA47N5X5</accession>
<evidence type="ECO:0000313" key="1">
    <source>
        <dbReference type="EMBL" id="KAK0153008.1"/>
    </source>
</evidence>
<dbReference type="AlphaFoldDB" id="A0AA47N5X5"/>
<reference evidence="1" key="1">
    <citation type="journal article" date="2023" name="Front. Mar. Sci.">
        <title>A new Merluccius polli reference genome to investigate the effects of global change in West African waters.</title>
        <authorList>
            <person name="Mateo J.L."/>
            <person name="Blanco-Fernandez C."/>
            <person name="Garcia-Vazquez E."/>
            <person name="Machado-Schiaffino G."/>
        </authorList>
    </citation>
    <scope>NUCLEOTIDE SEQUENCE</scope>
    <source>
        <strain evidence="1">C29</strain>
        <tissue evidence="1">Fin</tissue>
    </source>
</reference>
<name>A0AA47N5X5_MERPO</name>
<dbReference type="PANTHER" id="PTHR35350:SF1">
    <property type="entry name" value="HYPOTHETICAL LOC314168"/>
    <property type="match status" value="1"/>
</dbReference>
<dbReference type="Proteomes" id="UP001174136">
    <property type="component" value="Unassembled WGS sequence"/>
</dbReference>